<organism evidence="2">
    <name type="scientific">Arundo donax</name>
    <name type="common">Giant reed</name>
    <name type="synonym">Donax arundinaceus</name>
    <dbReference type="NCBI Taxonomy" id="35708"/>
    <lineage>
        <taxon>Eukaryota</taxon>
        <taxon>Viridiplantae</taxon>
        <taxon>Streptophyta</taxon>
        <taxon>Embryophyta</taxon>
        <taxon>Tracheophyta</taxon>
        <taxon>Spermatophyta</taxon>
        <taxon>Magnoliopsida</taxon>
        <taxon>Liliopsida</taxon>
        <taxon>Poales</taxon>
        <taxon>Poaceae</taxon>
        <taxon>PACMAD clade</taxon>
        <taxon>Arundinoideae</taxon>
        <taxon>Arundineae</taxon>
        <taxon>Arundo</taxon>
    </lineage>
</organism>
<evidence type="ECO:0000256" key="1">
    <source>
        <dbReference type="SAM" id="MobiDB-lite"/>
    </source>
</evidence>
<sequence length="68" mass="7375">MSPHCICCTNLHCIAFSCHVVHESVPVVYAVEAEPIVEGVAKETVAADQDPANPEPAQDKPRCIPPYF</sequence>
<dbReference type="AlphaFoldDB" id="A0A0A9C226"/>
<reference evidence="2" key="1">
    <citation type="submission" date="2014-09" db="EMBL/GenBank/DDBJ databases">
        <authorList>
            <person name="Magalhaes I.L.F."/>
            <person name="Oliveira U."/>
            <person name="Santos F.R."/>
            <person name="Vidigal T.H.D.A."/>
            <person name="Brescovit A.D."/>
            <person name="Santos A.J."/>
        </authorList>
    </citation>
    <scope>NUCLEOTIDE SEQUENCE</scope>
    <source>
        <tissue evidence="2">Shoot tissue taken approximately 20 cm above the soil surface</tissue>
    </source>
</reference>
<proteinExistence type="predicted"/>
<feature type="region of interest" description="Disordered" evidence="1">
    <location>
        <begin position="44"/>
        <end position="68"/>
    </location>
</feature>
<accession>A0A0A9C226</accession>
<reference evidence="2" key="2">
    <citation type="journal article" date="2015" name="Data Brief">
        <title>Shoot transcriptome of the giant reed, Arundo donax.</title>
        <authorList>
            <person name="Barrero R.A."/>
            <person name="Guerrero F.D."/>
            <person name="Moolhuijzen P."/>
            <person name="Goolsby J.A."/>
            <person name="Tidwell J."/>
            <person name="Bellgard S.E."/>
            <person name="Bellgard M.I."/>
        </authorList>
    </citation>
    <scope>NUCLEOTIDE SEQUENCE</scope>
    <source>
        <tissue evidence="2">Shoot tissue taken approximately 20 cm above the soil surface</tissue>
    </source>
</reference>
<evidence type="ECO:0000313" key="2">
    <source>
        <dbReference type="EMBL" id="JAD67455.1"/>
    </source>
</evidence>
<dbReference type="EMBL" id="GBRH01230440">
    <property type="protein sequence ID" value="JAD67455.1"/>
    <property type="molecule type" value="Transcribed_RNA"/>
</dbReference>
<name>A0A0A9C226_ARUDO</name>
<protein>
    <submittedName>
        <fullName evidence="2">Uncharacterized protein</fullName>
    </submittedName>
</protein>